<dbReference type="Proteomes" id="UP000694389">
    <property type="component" value="Unassembled WGS sequence"/>
</dbReference>
<keyword evidence="1" id="KW-0812">Transmembrane</keyword>
<dbReference type="SUPFAM" id="SSF47266">
    <property type="entry name" value="4-helical cytokines"/>
    <property type="match status" value="1"/>
</dbReference>
<name>A0A8P4K9Y1_DICLA</name>
<reference evidence="2" key="2">
    <citation type="submission" date="2025-09" db="UniProtKB">
        <authorList>
            <consortium name="Ensembl"/>
        </authorList>
    </citation>
    <scope>IDENTIFICATION</scope>
</reference>
<proteinExistence type="predicted"/>
<dbReference type="InterPro" id="IPR009079">
    <property type="entry name" value="4_helix_cytokine-like_core"/>
</dbReference>
<dbReference type="Gene3D" id="1.20.1250.10">
    <property type="match status" value="1"/>
</dbReference>
<reference evidence="2" key="1">
    <citation type="submission" date="2025-08" db="UniProtKB">
        <authorList>
            <consortium name="Ensembl"/>
        </authorList>
    </citation>
    <scope>IDENTIFICATION</scope>
</reference>
<evidence type="ECO:0000313" key="3">
    <source>
        <dbReference type="Proteomes" id="UP000694389"/>
    </source>
</evidence>
<feature type="transmembrane region" description="Helical" evidence="1">
    <location>
        <begin position="180"/>
        <end position="199"/>
    </location>
</feature>
<keyword evidence="1" id="KW-1133">Transmembrane helix</keyword>
<evidence type="ECO:0000313" key="2">
    <source>
        <dbReference type="Ensembl" id="ENSDLAP00005068806.1"/>
    </source>
</evidence>
<organism evidence="2 3">
    <name type="scientific">Dicentrarchus labrax</name>
    <name type="common">European seabass</name>
    <name type="synonym">Morone labrax</name>
    <dbReference type="NCBI Taxonomy" id="13489"/>
    <lineage>
        <taxon>Eukaryota</taxon>
        <taxon>Metazoa</taxon>
        <taxon>Chordata</taxon>
        <taxon>Craniata</taxon>
        <taxon>Vertebrata</taxon>
        <taxon>Euteleostomi</taxon>
        <taxon>Actinopterygii</taxon>
        <taxon>Neopterygii</taxon>
        <taxon>Teleostei</taxon>
        <taxon>Neoteleostei</taxon>
        <taxon>Acanthomorphata</taxon>
        <taxon>Eupercaria</taxon>
        <taxon>Moronidae</taxon>
        <taxon>Dicentrarchus</taxon>
    </lineage>
</organism>
<sequence>AAVVLLSTGVDACVDAVYFLYHADFASCVLLLTLSWRTSTGLPVCTLSEDQCEHCSSLFNSLLLNVKDLLNKNNSAVLCYGISSDRAVVKSKADTVLACAPTQSSGCMMQRNSPFSELECRRNIMKDLAHYAAAFESYINSSLRCPEKEIPLLKPTLGIIQSLRKDCCLMPNGERDSSEVFFYSFFFVCSLFAPHLSVFKMETDTKDAQGS</sequence>
<keyword evidence="1" id="KW-0472">Membrane</keyword>
<dbReference type="AlphaFoldDB" id="A0A8P4K9Y1"/>
<evidence type="ECO:0000256" key="1">
    <source>
        <dbReference type="SAM" id="Phobius"/>
    </source>
</evidence>
<accession>A0A8P4K9Y1</accession>
<gene>
    <name evidence="2" type="primary">il12a</name>
</gene>
<protein>
    <submittedName>
        <fullName evidence="2">Interleukin 12A</fullName>
    </submittedName>
</protein>
<keyword evidence="3" id="KW-1185">Reference proteome</keyword>
<dbReference type="Ensembl" id="ENSDLAT00005074579.1">
    <property type="protein sequence ID" value="ENSDLAP00005068806.1"/>
    <property type="gene ID" value="ENSDLAG00005005689.2"/>
</dbReference>